<organism evidence="2">
    <name type="scientific">Siphoviridae sp. ctXfh4</name>
    <dbReference type="NCBI Taxonomy" id="2827887"/>
    <lineage>
        <taxon>Viruses</taxon>
        <taxon>Duplodnaviria</taxon>
        <taxon>Heunggongvirae</taxon>
        <taxon>Uroviricota</taxon>
        <taxon>Caudoviricetes</taxon>
    </lineage>
</organism>
<evidence type="ECO:0000256" key="1">
    <source>
        <dbReference type="SAM" id="Coils"/>
    </source>
</evidence>
<protein>
    <submittedName>
        <fullName evidence="2">Uncharacterized protein</fullName>
    </submittedName>
</protein>
<sequence>MLVLRKKNEAKEFQTVADLFKTTRQERNKYFGTYLAEVTDERPLELGGLVKKVEEQVEMYEELLKNLKGLKEVVEKEVRIEKSMKTIENLDVALEDPETKERAIERLKELGLIPQ</sequence>
<name>A0A8S5SFG8_9CAUD</name>
<keyword evidence="1" id="KW-0175">Coiled coil</keyword>
<feature type="coiled-coil region" evidence="1">
    <location>
        <begin position="50"/>
        <end position="77"/>
    </location>
</feature>
<accession>A0A8S5SFG8</accession>
<evidence type="ECO:0000313" key="2">
    <source>
        <dbReference type="EMBL" id="DAF49765.1"/>
    </source>
</evidence>
<reference evidence="2" key="1">
    <citation type="journal article" date="2021" name="Proc. Natl. Acad. Sci. U.S.A.">
        <title>A Catalog of Tens of Thousands of Viruses from Human Metagenomes Reveals Hidden Associations with Chronic Diseases.</title>
        <authorList>
            <person name="Tisza M.J."/>
            <person name="Buck C.B."/>
        </authorList>
    </citation>
    <scope>NUCLEOTIDE SEQUENCE</scope>
    <source>
        <strain evidence="2">CtXfh4</strain>
    </source>
</reference>
<dbReference type="EMBL" id="BK032587">
    <property type="protein sequence ID" value="DAF49765.1"/>
    <property type="molecule type" value="Genomic_DNA"/>
</dbReference>
<proteinExistence type="predicted"/>